<organism evidence="2 3">
    <name type="scientific">Caenorhabditis auriculariae</name>
    <dbReference type="NCBI Taxonomy" id="2777116"/>
    <lineage>
        <taxon>Eukaryota</taxon>
        <taxon>Metazoa</taxon>
        <taxon>Ecdysozoa</taxon>
        <taxon>Nematoda</taxon>
        <taxon>Chromadorea</taxon>
        <taxon>Rhabditida</taxon>
        <taxon>Rhabditina</taxon>
        <taxon>Rhabditomorpha</taxon>
        <taxon>Rhabditoidea</taxon>
        <taxon>Rhabditidae</taxon>
        <taxon>Peloderinae</taxon>
        <taxon>Caenorhabditis</taxon>
    </lineage>
</organism>
<dbReference type="PANTHER" id="PTHR10974">
    <property type="entry name" value="FI08016P-RELATED"/>
    <property type="match status" value="1"/>
</dbReference>
<comment type="caution">
    <text evidence="2">The sequence shown here is derived from an EMBL/GenBank/DDBJ whole genome shotgun (WGS) entry which is preliminary data.</text>
</comment>
<dbReference type="EMBL" id="CAJGYM010000134">
    <property type="protein sequence ID" value="CAD6198670.1"/>
    <property type="molecule type" value="Genomic_DNA"/>
</dbReference>
<dbReference type="PANTHER" id="PTHR10974:SF1">
    <property type="entry name" value="FI08016P-RELATED"/>
    <property type="match status" value="1"/>
</dbReference>
<feature type="transmembrane region" description="Helical" evidence="1">
    <location>
        <begin position="12"/>
        <end position="28"/>
    </location>
</feature>
<keyword evidence="3" id="KW-1185">Reference proteome</keyword>
<dbReference type="GO" id="GO:0005615">
    <property type="term" value="C:extracellular space"/>
    <property type="evidence" value="ECO:0007669"/>
    <property type="project" value="TreeGrafter"/>
</dbReference>
<accession>A0A8S1HTH6</accession>
<dbReference type="InterPro" id="IPR004245">
    <property type="entry name" value="DUF229"/>
</dbReference>
<keyword evidence="1" id="KW-1133">Transmembrane helix</keyword>
<keyword evidence="1" id="KW-0472">Membrane</keyword>
<dbReference type="OrthoDB" id="5861713at2759"/>
<evidence type="ECO:0000313" key="3">
    <source>
        <dbReference type="Proteomes" id="UP000835052"/>
    </source>
</evidence>
<dbReference type="AlphaFoldDB" id="A0A8S1HTH6"/>
<evidence type="ECO:0000256" key="1">
    <source>
        <dbReference type="SAM" id="Phobius"/>
    </source>
</evidence>
<gene>
    <name evidence="2" type="ORF">CAUJ_LOCUS14576</name>
</gene>
<reference evidence="2" key="1">
    <citation type="submission" date="2020-10" db="EMBL/GenBank/DDBJ databases">
        <authorList>
            <person name="Kikuchi T."/>
        </authorList>
    </citation>
    <scope>NUCLEOTIDE SEQUENCE</scope>
    <source>
        <strain evidence="2">NKZ352</strain>
    </source>
</reference>
<name>A0A8S1HTH6_9PELO</name>
<protein>
    <submittedName>
        <fullName evidence="2">Uncharacterized protein</fullName>
    </submittedName>
</protein>
<proteinExistence type="predicted"/>
<evidence type="ECO:0000313" key="2">
    <source>
        <dbReference type="EMBL" id="CAD6198670.1"/>
    </source>
</evidence>
<keyword evidence="1" id="KW-0812">Transmembrane</keyword>
<dbReference type="Pfam" id="PF02995">
    <property type="entry name" value="DUF229"/>
    <property type="match status" value="1"/>
</dbReference>
<sequence>MASTIYRLRQFVIVCALFVSASFLWNGLKIGLEEDFATATEGRLQAEGSENSKPLKLIVTHSDNEGDGKTDNDSISNNSLEDSKCNIPHLDINGSEVIGFFEKHQPLKCQLSDSGIDPNWVFIDDEGKIRFIEKRKTAKCFIRYFRRFDDNRNEYDKPVNIFDGDVMTNSDFGVVACAQGTQKWKSLLWTVAENKEAHLKALKQKEMRENSKLIPNPEPRLNVYFLGFDSLSQMSFRRKLPKTVKFLEEVLGSVVLNGRF</sequence>
<dbReference type="Proteomes" id="UP000835052">
    <property type="component" value="Unassembled WGS sequence"/>
</dbReference>